<dbReference type="Proteomes" id="UP000719412">
    <property type="component" value="Unassembled WGS sequence"/>
</dbReference>
<dbReference type="Gene3D" id="3.30.420.10">
    <property type="entry name" value="Ribonuclease H-like superfamily/Ribonuclease H"/>
    <property type="match status" value="1"/>
</dbReference>
<evidence type="ECO:0000256" key="2">
    <source>
        <dbReference type="ARBA" id="ARBA00022840"/>
    </source>
</evidence>
<dbReference type="SUPFAM" id="SSF52540">
    <property type="entry name" value="P-loop containing nucleoside triphosphate hydrolases"/>
    <property type="match status" value="2"/>
</dbReference>
<keyword evidence="6" id="KW-1185">Reference proteome</keyword>
<organism evidence="5 6">
    <name type="scientific">Tenebrio molitor</name>
    <name type="common">Yellow mealworm beetle</name>
    <dbReference type="NCBI Taxonomy" id="7067"/>
    <lineage>
        <taxon>Eukaryota</taxon>
        <taxon>Metazoa</taxon>
        <taxon>Ecdysozoa</taxon>
        <taxon>Arthropoda</taxon>
        <taxon>Hexapoda</taxon>
        <taxon>Insecta</taxon>
        <taxon>Pterygota</taxon>
        <taxon>Neoptera</taxon>
        <taxon>Endopterygota</taxon>
        <taxon>Coleoptera</taxon>
        <taxon>Polyphaga</taxon>
        <taxon>Cucujiformia</taxon>
        <taxon>Tenebrionidae</taxon>
        <taxon>Tenebrio</taxon>
    </lineage>
</organism>
<evidence type="ECO:0000313" key="6">
    <source>
        <dbReference type="Proteomes" id="UP000719412"/>
    </source>
</evidence>
<reference evidence="5" key="1">
    <citation type="journal article" date="2020" name="J Insects Food Feed">
        <title>The yellow mealworm (Tenebrio molitor) genome: a resource for the emerging insects as food and feed industry.</title>
        <authorList>
            <person name="Eriksson T."/>
            <person name="Andere A."/>
            <person name="Kelstrup H."/>
            <person name="Emery V."/>
            <person name="Picard C."/>
        </authorList>
    </citation>
    <scope>NUCLEOTIDE SEQUENCE</scope>
    <source>
        <strain evidence="5">Stoneville</strain>
        <tissue evidence="5">Whole head</tissue>
    </source>
</reference>
<protein>
    <recommendedName>
        <fullName evidence="4">ABC transporter domain-containing protein</fullName>
    </recommendedName>
</protein>
<evidence type="ECO:0000256" key="3">
    <source>
        <dbReference type="SAM" id="MobiDB-lite"/>
    </source>
</evidence>
<feature type="compositionally biased region" description="Basic and acidic residues" evidence="3">
    <location>
        <begin position="417"/>
        <end position="426"/>
    </location>
</feature>
<feature type="region of interest" description="Disordered" evidence="3">
    <location>
        <begin position="406"/>
        <end position="426"/>
    </location>
</feature>
<dbReference type="InterPro" id="IPR036397">
    <property type="entry name" value="RNaseH_sf"/>
</dbReference>
<dbReference type="GO" id="GO:0016887">
    <property type="term" value="F:ATP hydrolysis activity"/>
    <property type="evidence" value="ECO:0007669"/>
    <property type="project" value="InterPro"/>
</dbReference>
<name>A0A8J6HHA9_TENMO</name>
<evidence type="ECO:0000313" key="5">
    <source>
        <dbReference type="EMBL" id="KAH0814639.1"/>
    </source>
</evidence>
<dbReference type="GO" id="GO:0005524">
    <property type="term" value="F:ATP binding"/>
    <property type="evidence" value="ECO:0007669"/>
    <property type="project" value="UniProtKB-KW"/>
</dbReference>
<feature type="region of interest" description="Disordered" evidence="3">
    <location>
        <begin position="171"/>
        <end position="203"/>
    </location>
</feature>
<dbReference type="Gene3D" id="3.40.50.300">
    <property type="entry name" value="P-loop containing nucleotide triphosphate hydrolases"/>
    <property type="match status" value="2"/>
</dbReference>
<dbReference type="PANTHER" id="PTHR24223">
    <property type="entry name" value="ATP-BINDING CASSETTE SUB-FAMILY C"/>
    <property type="match status" value="1"/>
</dbReference>
<dbReference type="InterPro" id="IPR050173">
    <property type="entry name" value="ABC_transporter_C-like"/>
</dbReference>
<evidence type="ECO:0000256" key="1">
    <source>
        <dbReference type="ARBA" id="ARBA00022741"/>
    </source>
</evidence>
<keyword evidence="1" id="KW-0547">Nucleotide-binding</keyword>
<feature type="domain" description="ABC transporter" evidence="4">
    <location>
        <begin position="630"/>
        <end position="859"/>
    </location>
</feature>
<dbReference type="AlphaFoldDB" id="A0A8J6HHA9"/>
<dbReference type="InterPro" id="IPR027417">
    <property type="entry name" value="P-loop_NTPase"/>
</dbReference>
<dbReference type="PROSITE" id="PS00211">
    <property type="entry name" value="ABC_TRANSPORTER_1"/>
    <property type="match status" value="2"/>
</dbReference>
<sequence length="922" mass="101491">MLPDCGRPFHSTLSLVSVMAWYYYDPKGPATNKLRLSGSGSGTGERDTEIRGQNNIYFSCYSGLAKLLHLAGCYNYKWLYWSLLARCRWFSGAEKWSERDRTRLLAGVAAAWRNSAGNGARLLPGWCDARRGFHEVNFPEESAEGRSSESLFSPLSLYAVRIHGRSSGSFLPSNLPRKRNSQKEKRAQEFHGSLRMGSSTEDCPTCGPALRKDPGGDDDGPTGWRPDTDFLHGLANTCCTGKTPPNLPLMNTIHTFGATVVKPLKMALVPPFISFTPSLANSSRPVPEVGVREPVLEQQEGYLLKNILFGAVMNPNSVCITLMDEFECGDTQRNGIYKVPQKKRFHLEEERHDVPFVENVGSELILQQDNVRPHVAKVVQNFLNAHNIQDIHAWIAIEGTSATPELSTRLRNPSGRMGRDGSPEHDLSLLPNGDFTVVGERGVMLSGGQKARISLARAVYKEADIYLLDDPLSAVDSNVVQHLKKVKNIYVLEQGKIVAKGNFKQLNNIKLSEDIYQEAVGSDLVEPKIITTKKNKDPAPSTNRVSGSYGTKNSYKSYLGDDDIPVGYIGLAIVQSTMIKGMSSFFMKNWSDLDNNMAAVGRVLQYVELPLEKEDGVQKPPPQWPVQGNLEFNSVTMQYSPRDPIVLNKISFKVKARQKIGIIGRTGAGKSSVISVLFNLYPFDGTIEIDEIDTKKVPLNILRSKISIVPQEPTLFAETLRKNLDPLNQFSDFEIWKALEEVELKDAVLHLPCGLETVVLDGGANFSVGQKQLLCLVRAILRSDFHMIHTVDRWVSGAGSQVDSSVLARSSIRLGLMSGLDDVGLGEDTASLVPGGDTADGEACSPQNGVVVTFGEIRSFNLLFGLVTPLDPLNGDICYECPRVDPHDGDDANPFPGFCHYYPGTLIRGGSTVDVLLPTVFK</sequence>
<accession>A0A8J6HHA9</accession>
<dbReference type="InterPro" id="IPR017871">
    <property type="entry name" value="ABC_transporter-like_CS"/>
</dbReference>
<dbReference type="GO" id="GO:0016020">
    <property type="term" value="C:membrane"/>
    <property type="evidence" value="ECO:0007669"/>
    <property type="project" value="TreeGrafter"/>
</dbReference>
<gene>
    <name evidence="5" type="ORF">GEV33_008152</name>
</gene>
<proteinExistence type="predicted"/>
<dbReference type="EMBL" id="JABDTM020024082">
    <property type="protein sequence ID" value="KAH0814639.1"/>
    <property type="molecule type" value="Genomic_DNA"/>
</dbReference>
<dbReference type="PROSITE" id="PS50893">
    <property type="entry name" value="ABC_TRANSPORTER_2"/>
    <property type="match status" value="2"/>
</dbReference>
<keyword evidence="2" id="KW-0067">ATP-binding</keyword>
<evidence type="ECO:0000259" key="4">
    <source>
        <dbReference type="PROSITE" id="PS50893"/>
    </source>
</evidence>
<dbReference type="Pfam" id="PF00005">
    <property type="entry name" value="ABC_tran"/>
    <property type="match status" value="2"/>
</dbReference>
<dbReference type="GO" id="GO:0042626">
    <property type="term" value="F:ATPase-coupled transmembrane transporter activity"/>
    <property type="evidence" value="ECO:0007669"/>
    <property type="project" value="TreeGrafter"/>
</dbReference>
<dbReference type="InterPro" id="IPR003439">
    <property type="entry name" value="ABC_transporter-like_ATP-bd"/>
</dbReference>
<dbReference type="GO" id="GO:0003676">
    <property type="term" value="F:nucleic acid binding"/>
    <property type="evidence" value="ECO:0007669"/>
    <property type="project" value="InterPro"/>
</dbReference>
<reference evidence="5" key="2">
    <citation type="submission" date="2021-08" db="EMBL/GenBank/DDBJ databases">
        <authorList>
            <person name="Eriksson T."/>
        </authorList>
    </citation>
    <scope>NUCLEOTIDE SEQUENCE</scope>
    <source>
        <strain evidence="5">Stoneville</strain>
        <tissue evidence="5">Whole head</tissue>
    </source>
</reference>
<comment type="caution">
    <text evidence="5">The sequence shown here is derived from an EMBL/GenBank/DDBJ whole genome shotgun (WGS) entry which is preliminary data.</text>
</comment>
<dbReference type="PANTHER" id="PTHR24223:SF448">
    <property type="entry name" value="FI20146P1-RELATED"/>
    <property type="match status" value="1"/>
</dbReference>
<feature type="domain" description="ABC transporter" evidence="4">
    <location>
        <begin position="264"/>
        <end position="545"/>
    </location>
</feature>